<gene>
    <name evidence="2" type="ORF">METSCH_A06890</name>
</gene>
<feature type="compositionally biased region" description="Polar residues" evidence="1">
    <location>
        <begin position="471"/>
        <end position="482"/>
    </location>
</feature>
<protein>
    <recommendedName>
        <fullName evidence="4">PH domain-containing protein</fullName>
    </recommendedName>
</protein>
<accession>A0A4P6XJ08</accession>
<evidence type="ECO:0000256" key="1">
    <source>
        <dbReference type="SAM" id="MobiDB-lite"/>
    </source>
</evidence>
<dbReference type="STRING" id="2163413.A0A4P6XJ08"/>
<dbReference type="EMBL" id="CP034456">
    <property type="protein sequence ID" value="QBM86056.1"/>
    <property type="molecule type" value="Genomic_DNA"/>
</dbReference>
<dbReference type="PANTHER" id="PTHR37283:SF1">
    <property type="entry name" value="PH DOMAIN-CONTAINING PROTEIN YHR131C"/>
    <property type="match status" value="1"/>
</dbReference>
<dbReference type="Proteomes" id="UP000292447">
    <property type="component" value="Chromosome I"/>
</dbReference>
<keyword evidence="3" id="KW-1185">Reference proteome</keyword>
<feature type="region of interest" description="Disordered" evidence="1">
    <location>
        <begin position="507"/>
        <end position="530"/>
    </location>
</feature>
<name>A0A4P6XJ08_9ASCO</name>
<dbReference type="AlphaFoldDB" id="A0A4P6XJ08"/>
<dbReference type="SUPFAM" id="SSF50729">
    <property type="entry name" value="PH domain-like"/>
    <property type="match status" value="1"/>
</dbReference>
<evidence type="ECO:0000313" key="3">
    <source>
        <dbReference type="Proteomes" id="UP000292447"/>
    </source>
</evidence>
<dbReference type="Gene3D" id="2.30.29.30">
    <property type="entry name" value="Pleckstrin-homology domain (PH domain)/Phosphotyrosine-binding domain (PTB)"/>
    <property type="match status" value="1"/>
</dbReference>
<dbReference type="PANTHER" id="PTHR37283">
    <property type="entry name" value="PH DOMAIN-CONTAINING PROTEIN YHR131C"/>
    <property type="match status" value="1"/>
</dbReference>
<organism evidence="2 3">
    <name type="scientific">Metschnikowia aff. pulcherrima</name>
    <dbReference type="NCBI Taxonomy" id="2163413"/>
    <lineage>
        <taxon>Eukaryota</taxon>
        <taxon>Fungi</taxon>
        <taxon>Dikarya</taxon>
        <taxon>Ascomycota</taxon>
        <taxon>Saccharomycotina</taxon>
        <taxon>Pichiomycetes</taxon>
        <taxon>Metschnikowiaceae</taxon>
        <taxon>Metschnikowia</taxon>
    </lineage>
</organism>
<feature type="region of interest" description="Disordered" evidence="1">
    <location>
        <begin position="468"/>
        <end position="487"/>
    </location>
</feature>
<evidence type="ECO:0000313" key="2">
    <source>
        <dbReference type="EMBL" id="QBM86056.1"/>
    </source>
</evidence>
<evidence type="ECO:0008006" key="4">
    <source>
        <dbReference type="Google" id="ProtNLM"/>
    </source>
</evidence>
<sequence>MPSSINKGMLNSRKNFVMIQSGDASAKLTNIAEASGALISVEKRELLIEDILDTSSEETLEDTPGTSFFSRATSINDVPSESSISLECNQSANDVSRCADSSVDSPQNDFLFLMQPYPSHPPSYDELPPGGCSRFPILDNFHENERLPKYSPTVFKIALCSRKQEWVSPYDLSANRSWQKVVLELNSTQVNLYCVSADLENALCDGLLGAMCCLKLPPTDYELHSRYWTQVTTNSDIETYQICKRKALFDSKLCPTQDRNASSHSSPTFDCDQNAQFRQNRGFKQNIIRSFSLQHSKFGLAQDYTKKPNVLRLRLENEQFLIHFSTTEEMLEWHLAFSMGKDVSLDIMDREEPKYRTMPRRRRTTPTSLSVRSQAVDSCARSRLRQCSNTRAFKSILGFSESIGAYFSAAILKLGRQSRDSIPLRLPSPTSLGGENCYGNSEAYDKRASLMPEGVLATHTSVDAEFHCRPPSSNRQTQSINSRHFHTNARYDSSDYHSRMLEENHESEEEFCDLEEETDSEDPYLADPRQSEYLNSAGSLSRKWEPSQRSESKRRQIKNWLKCIRPLRFDDKWANKLVVKPTDCTPLMSYCNSCLLGPRERALLKENSRAIREEIDILTIFSVRKTTAVRKENLSSIIALSKIPNHHLQEFIVGLHRLLPKRA</sequence>
<feature type="compositionally biased region" description="Acidic residues" evidence="1">
    <location>
        <begin position="507"/>
        <end position="524"/>
    </location>
</feature>
<reference evidence="3" key="1">
    <citation type="submission" date="2019-03" db="EMBL/GenBank/DDBJ databases">
        <title>Snf2 controls pulcherriminic acid biosynthesis and connects pigmentation and antifungal activity of the yeast Metschnikowia pulcherrima.</title>
        <authorList>
            <person name="Gore-Lloyd D."/>
            <person name="Sumann I."/>
            <person name="Brachmann A.O."/>
            <person name="Schneeberger K."/>
            <person name="Ortiz-Merino R.A."/>
            <person name="Moreno-Beltran M."/>
            <person name="Schlaefli M."/>
            <person name="Kirner P."/>
            <person name="Santos Kron A."/>
            <person name="Wolfe K.H."/>
            <person name="Piel J."/>
            <person name="Ahrens C.H."/>
            <person name="Henk D."/>
            <person name="Freimoser F.M."/>
        </authorList>
    </citation>
    <scope>NUCLEOTIDE SEQUENCE [LARGE SCALE GENOMIC DNA]</scope>
    <source>
        <strain evidence="3">APC 1.2</strain>
    </source>
</reference>
<dbReference type="InterPro" id="IPR011993">
    <property type="entry name" value="PH-like_dom_sf"/>
</dbReference>
<proteinExistence type="predicted"/>